<accession>A0A2A6BTS5</accession>
<reference evidence="2" key="1">
    <citation type="journal article" date="2008" name="Nat. Genet.">
        <title>The Pristionchus pacificus genome provides a unique perspective on nematode lifestyle and parasitism.</title>
        <authorList>
            <person name="Dieterich C."/>
            <person name="Clifton S.W."/>
            <person name="Schuster L.N."/>
            <person name="Chinwalla A."/>
            <person name="Delehaunty K."/>
            <person name="Dinkelacker I."/>
            <person name="Fulton L."/>
            <person name="Fulton R."/>
            <person name="Godfrey J."/>
            <person name="Minx P."/>
            <person name="Mitreva M."/>
            <person name="Roeseler W."/>
            <person name="Tian H."/>
            <person name="Witte H."/>
            <person name="Yang S.P."/>
            <person name="Wilson R.K."/>
            <person name="Sommer R.J."/>
        </authorList>
    </citation>
    <scope>NUCLEOTIDE SEQUENCE [LARGE SCALE GENOMIC DNA]</scope>
    <source>
        <strain evidence="2">PS312</strain>
    </source>
</reference>
<dbReference type="Proteomes" id="UP000005239">
    <property type="component" value="Unassembled WGS sequence"/>
</dbReference>
<protein>
    <submittedName>
        <fullName evidence="1">AMP-binding_C domain-containing protein</fullName>
    </submittedName>
</protein>
<keyword evidence="2" id="KW-1185">Reference proteome</keyword>
<dbReference type="PANTHER" id="PTHR31552:SF31">
    <property type="entry name" value="SERPENTINE RECEPTOR CLASS GAMMA"/>
    <property type="match status" value="1"/>
</dbReference>
<dbReference type="SUPFAM" id="SSF81321">
    <property type="entry name" value="Family A G protein-coupled receptor-like"/>
    <property type="match status" value="1"/>
</dbReference>
<dbReference type="Pfam" id="PF13193">
    <property type="entry name" value="AMP-binding_C"/>
    <property type="match status" value="1"/>
</dbReference>
<evidence type="ECO:0000313" key="2">
    <source>
        <dbReference type="Proteomes" id="UP000005239"/>
    </source>
</evidence>
<sequence>MLYRRAEKQEIRGSEGLLGHMIASVNKSKCDIGYLDEFGCLYIVDRVSPAELEGILLSNHKIRDVAMVGIPHDDGGELVRAIVVKADENLSGADVEEIVSGKLASYKQITGGVVFLEVIPRSPAGMILRRELRDNFSSCRVYSMLTVIFYQIVAQFEFTEKYWTVYIFKASFGLNAFAARAATIGKAYIAIHRYHVIRARDFAEKVWTRKVMLRFLGVQFFVSLILCSPVWPASYVYKNGVIISLDPTTTLIQKILAIITYVLYLICNGLLTILTSRELLRLKDMMKEHTSTTRSIVTQQRNMFIIVTVCTVSHLIKTLQQLTIAIATYLEMADLYAFIWPTKENNPVSVPSGKWARHLRSTNLPLLRFKESTAANDAVQTVVDEDAPLSDRTRWRHVCVEDDDWIEETCLWRVEAVRLLKDITEHAEMAITYSHKLVDRAKERFKERVEVAIGEDIVDRVKKIGDGVRELNEHDAKTRITLELLEIWKDCMGGIHASDSTCKTESRALNDHFDAALGDSAERITNTSTRLRNAKYRVVHLKDRNPILETIFGLVKPLAAATSRAYNTRADGDFKIDGLDEKCKIKFPKKWEKFENLHTSYIDDINHKSDDLLKSVENIRRIDKDRELHLNTLLEFRSCEEEKGKFDIDCAQIRQKADEIEPIFALTDNEKHKMQKEERIADRLRRIQNSHGSRKPLCPLVISYNNNTDTRISDFIHRLNSTMSMVAAEVWNLPMTVMDVANTEASCKAIFDQTTDPQKLEDSHIKDMKKSLANIHHVTREALEFRSKVHLYSKAREEFIDCVEKKKRNCDSVEYSKKEKLRIDELREIMNKKAINKRTSTSKRIGHYMRSTSLSPPQHQAFLKDCDAFFNNMWNGVKSAVQQWRDTRLMENGWLYPGPVRFFPIPAIYKLIRDVRCKKVLQDSATKLEQFHKALNETNAAFGAANDRLDNEKEIADQVTRLVVCNDQDEEDCKYLREGLEEKLTEQPSA</sequence>
<dbReference type="GO" id="GO:0016405">
    <property type="term" value="F:CoA-ligase activity"/>
    <property type="evidence" value="ECO:0000318"/>
    <property type="project" value="GO_Central"/>
</dbReference>
<dbReference type="SUPFAM" id="SSF56801">
    <property type="entry name" value="Acetyl-CoA synthetase-like"/>
    <property type="match status" value="1"/>
</dbReference>
<accession>A0A8R1YVM5</accession>
<dbReference type="EnsemblMetazoa" id="PPA37362.1">
    <property type="protein sequence ID" value="PPA37362.1"/>
    <property type="gene ID" value="WBGene00275731"/>
</dbReference>
<dbReference type="OrthoDB" id="10253869at2759"/>
<dbReference type="Gene3D" id="3.30.300.30">
    <property type="match status" value="1"/>
</dbReference>
<dbReference type="InterPro" id="IPR025110">
    <property type="entry name" value="AMP-bd_C"/>
</dbReference>
<organism evidence="1 2">
    <name type="scientific">Pristionchus pacificus</name>
    <name type="common">Parasitic nematode worm</name>
    <dbReference type="NCBI Taxonomy" id="54126"/>
    <lineage>
        <taxon>Eukaryota</taxon>
        <taxon>Metazoa</taxon>
        <taxon>Ecdysozoa</taxon>
        <taxon>Nematoda</taxon>
        <taxon>Chromadorea</taxon>
        <taxon>Rhabditida</taxon>
        <taxon>Rhabditina</taxon>
        <taxon>Diplogasteromorpha</taxon>
        <taxon>Diplogasteroidea</taxon>
        <taxon>Neodiplogasteridae</taxon>
        <taxon>Pristionchus</taxon>
    </lineage>
</organism>
<reference evidence="1" key="2">
    <citation type="submission" date="2022-06" db="UniProtKB">
        <authorList>
            <consortium name="EnsemblMetazoa"/>
        </authorList>
    </citation>
    <scope>IDENTIFICATION</scope>
    <source>
        <strain evidence="1">PS312</strain>
    </source>
</reference>
<dbReference type="InterPro" id="IPR045851">
    <property type="entry name" value="AMP-bd_C_sf"/>
</dbReference>
<evidence type="ECO:0000313" key="1">
    <source>
        <dbReference type="EnsemblMetazoa" id="PPA37362.1"/>
    </source>
</evidence>
<name>A0A2A6BTS5_PRIPA</name>
<gene>
    <name evidence="1" type="primary">WBGene00275731</name>
</gene>
<dbReference type="AlphaFoldDB" id="A0A2A6BTS5"/>
<dbReference type="PANTHER" id="PTHR31552">
    <property type="entry name" value="SERPENTINE RECEPTOR CLASS GAMMA"/>
    <property type="match status" value="1"/>
</dbReference>
<proteinExistence type="predicted"/>